<evidence type="ECO:0000313" key="3">
    <source>
        <dbReference type="Proteomes" id="UP000198983"/>
    </source>
</evidence>
<evidence type="ECO:0000313" key="2">
    <source>
        <dbReference type="EMBL" id="SDS77847.1"/>
    </source>
</evidence>
<dbReference type="STRING" id="117157.SAMN04489717_3839"/>
<dbReference type="OrthoDB" id="10020884at2"/>
<gene>
    <name evidence="2" type="ORF">SAMN04489717_3839</name>
</gene>
<protein>
    <submittedName>
        <fullName evidence="2">SWI/SNF-related matrix-associated actin-dependent regulator of chromatin subfamily A containing DEAD/H box 1</fullName>
    </submittedName>
</protein>
<evidence type="ECO:0000256" key="1">
    <source>
        <dbReference type="SAM" id="MobiDB-lite"/>
    </source>
</evidence>
<name>A0A1H1UZ97_9ACTN</name>
<dbReference type="EMBL" id="LT629732">
    <property type="protein sequence ID" value="SDS77847.1"/>
    <property type="molecule type" value="Genomic_DNA"/>
</dbReference>
<dbReference type="Proteomes" id="UP000198983">
    <property type="component" value="Chromosome I"/>
</dbReference>
<reference evidence="2 3" key="1">
    <citation type="submission" date="2016-10" db="EMBL/GenBank/DDBJ databases">
        <authorList>
            <person name="de Groot N.N."/>
        </authorList>
    </citation>
    <scope>NUCLEOTIDE SEQUENCE [LARGE SCALE GENOMIC DNA]</scope>
    <source>
        <strain evidence="2 3">DSM 22024</strain>
    </source>
</reference>
<feature type="region of interest" description="Disordered" evidence="1">
    <location>
        <begin position="456"/>
        <end position="475"/>
    </location>
</feature>
<keyword evidence="3" id="KW-1185">Reference proteome</keyword>
<proteinExistence type="predicted"/>
<sequence>MAENLADRARARLAALTVRRDAIGDGLAAARAEVDRRHPDPASVPPENWATELGATQHVAIARAALASIRADQDRIRAALAEVDNPADTATFEAQLRDALIADAELRVRLREATERAGLANSTVAEWSALVGRAATAVGVAESEVAEAARRQADADALRTALGQPPLDTVVGDAAAVDRAAAADRLAELLPDELRDRALARAAEAEAVGAAAADAEAAADASRSALQATAHPLAAASDEAERAFLRALADLRRYAATASAELATARAALAGVAALPDLSTAQQEALDPANRTEAVAAAAAEGALAAAVAALSAAQRAVDDATVAALLADPDADPLQDAGVKGALQTRDGPAIQGPLATARENYDDDARTALDEWEVEVPDRLWRAAVAFAASTSALDRLADQAARDALVSDLDSTGDALANAQDARAEQVRRDLAVGAALAPRAGAVAALRATQSDRAGQYVRGDGPGGRTTAQL</sequence>
<dbReference type="AlphaFoldDB" id="A0A1H1UZ97"/>
<dbReference type="RefSeq" id="WP_092654988.1">
    <property type="nucleotide sequence ID" value="NZ_LT629732.1"/>
</dbReference>
<accession>A0A1H1UZ97</accession>
<organism evidence="2 3">
    <name type="scientific">Actinopolymorpha singaporensis</name>
    <dbReference type="NCBI Taxonomy" id="117157"/>
    <lineage>
        <taxon>Bacteria</taxon>
        <taxon>Bacillati</taxon>
        <taxon>Actinomycetota</taxon>
        <taxon>Actinomycetes</taxon>
        <taxon>Propionibacteriales</taxon>
        <taxon>Actinopolymorphaceae</taxon>
        <taxon>Actinopolymorpha</taxon>
    </lineage>
</organism>